<keyword evidence="2" id="KW-1185">Reference proteome</keyword>
<evidence type="ECO:0000313" key="2">
    <source>
        <dbReference type="Proteomes" id="UP001057402"/>
    </source>
</evidence>
<organism evidence="1 2">
    <name type="scientific">Melastoma candidum</name>
    <dbReference type="NCBI Taxonomy" id="119954"/>
    <lineage>
        <taxon>Eukaryota</taxon>
        <taxon>Viridiplantae</taxon>
        <taxon>Streptophyta</taxon>
        <taxon>Embryophyta</taxon>
        <taxon>Tracheophyta</taxon>
        <taxon>Spermatophyta</taxon>
        <taxon>Magnoliopsida</taxon>
        <taxon>eudicotyledons</taxon>
        <taxon>Gunneridae</taxon>
        <taxon>Pentapetalae</taxon>
        <taxon>rosids</taxon>
        <taxon>malvids</taxon>
        <taxon>Myrtales</taxon>
        <taxon>Melastomataceae</taxon>
        <taxon>Melastomatoideae</taxon>
        <taxon>Melastomateae</taxon>
        <taxon>Melastoma</taxon>
    </lineage>
</organism>
<evidence type="ECO:0000313" key="1">
    <source>
        <dbReference type="EMBL" id="KAI4320931.1"/>
    </source>
</evidence>
<proteinExistence type="predicted"/>
<gene>
    <name evidence="1" type="ORF">MLD38_034363</name>
</gene>
<dbReference type="EMBL" id="CM042889">
    <property type="protein sequence ID" value="KAI4320931.1"/>
    <property type="molecule type" value="Genomic_DNA"/>
</dbReference>
<dbReference type="Proteomes" id="UP001057402">
    <property type="component" value="Chromosome 10"/>
</dbReference>
<name>A0ACB9MA94_9MYRT</name>
<reference evidence="2" key="1">
    <citation type="journal article" date="2023" name="Front. Plant Sci.">
        <title>Chromosomal-level genome assembly of Melastoma candidum provides insights into trichome evolution.</title>
        <authorList>
            <person name="Zhong Y."/>
            <person name="Wu W."/>
            <person name="Sun C."/>
            <person name="Zou P."/>
            <person name="Liu Y."/>
            <person name="Dai S."/>
            <person name="Zhou R."/>
        </authorList>
    </citation>
    <scope>NUCLEOTIDE SEQUENCE [LARGE SCALE GENOMIC DNA]</scope>
</reference>
<comment type="caution">
    <text evidence="1">The sequence shown here is derived from an EMBL/GenBank/DDBJ whole genome shotgun (WGS) entry which is preliminary data.</text>
</comment>
<protein>
    <submittedName>
        <fullName evidence="1">Uncharacterized protein</fullName>
    </submittedName>
</protein>
<sequence>MPVLVPALGETRLLSIGLLFNCAHMLLYSIAWAPWVPYAASMFTALFVFSQPCLRTIVSKQVSSCEQGKAQGCMSGISSLANVVSPLAFSPLTALFLSDKAPFYFPGFSIMCAGIAAMIAFAQSLFIRTTAWTSDTNVASNHIDSESRENI</sequence>
<accession>A0ACB9MA94</accession>